<dbReference type="EMBL" id="JBHSGK010000013">
    <property type="protein sequence ID" value="MFC4737574.1"/>
    <property type="molecule type" value="Genomic_DNA"/>
</dbReference>
<dbReference type="SUPFAM" id="SSF52768">
    <property type="entry name" value="Arginase/deacetylase"/>
    <property type="match status" value="1"/>
</dbReference>
<dbReference type="CDD" id="cd09994">
    <property type="entry name" value="HDAC_AcuC_like"/>
    <property type="match status" value="1"/>
</dbReference>
<keyword evidence="4" id="KW-0006">Acetoin catabolism</keyword>
<evidence type="ECO:0000259" key="5">
    <source>
        <dbReference type="Pfam" id="PF00850"/>
    </source>
</evidence>
<evidence type="ECO:0000256" key="3">
    <source>
        <dbReference type="ARBA" id="ARBA00020218"/>
    </source>
</evidence>
<dbReference type="InterPro" id="IPR037138">
    <property type="entry name" value="His_deacetylse_dom_sf"/>
</dbReference>
<evidence type="ECO:0000256" key="1">
    <source>
        <dbReference type="ARBA" id="ARBA00005101"/>
    </source>
</evidence>
<dbReference type="PRINTS" id="PR01270">
    <property type="entry name" value="HDASUPER"/>
</dbReference>
<reference evidence="7" key="1">
    <citation type="journal article" date="2019" name="Int. J. Syst. Evol. Microbiol.">
        <title>The Global Catalogue of Microorganisms (GCM) 10K type strain sequencing project: providing services to taxonomists for standard genome sequencing and annotation.</title>
        <authorList>
            <consortium name="The Broad Institute Genomics Platform"/>
            <consortium name="The Broad Institute Genome Sequencing Center for Infectious Disease"/>
            <person name="Wu L."/>
            <person name="Ma J."/>
        </authorList>
    </citation>
    <scope>NUCLEOTIDE SEQUENCE [LARGE SCALE GENOMIC DNA]</scope>
    <source>
        <strain evidence="7">JCM 12165</strain>
    </source>
</reference>
<dbReference type="RefSeq" id="WP_377910163.1">
    <property type="nucleotide sequence ID" value="NZ_JBHSGK010000013.1"/>
</dbReference>
<feature type="domain" description="Histone deacetylase" evidence="5">
    <location>
        <begin position="22"/>
        <end position="317"/>
    </location>
</feature>
<organism evidence="6 7">
    <name type="scientific">Bacillus daqingensis</name>
    <dbReference type="NCBI Taxonomy" id="872396"/>
    <lineage>
        <taxon>Bacteria</taxon>
        <taxon>Bacillati</taxon>
        <taxon>Bacillota</taxon>
        <taxon>Bacilli</taxon>
        <taxon>Bacillales</taxon>
        <taxon>Bacillaceae</taxon>
        <taxon>Bacillus</taxon>
    </lineage>
</organism>
<dbReference type="InterPro" id="IPR023696">
    <property type="entry name" value="Ureohydrolase_dom_sf"/>
</dbReference>
<dbReference type="Gene3D" id="3.40.800.20">
    <property type="entry name" value="Histone deacetylase domain"/>
    <property type="match status" value="1"/>
</dbReference>
<gene>
    <name evidence="6" type="ORF">ACFO4L_13305</name>
</gene>
<dbReference type="PANTHER" id="PTHR10625:SF10">
    <property type="entry name" value="HISTONE DEACETYLASE HDAC1"/>
    <property type="match status" value="1"/>
</dbReference>
<evidence type="ECO:0000256" key="2">
    <source>
        <dbReference type="ARBA" id="ARBA00005947"/>
    </source>
</evidence>
<evidence type="ECO:0000256" key="4">
    <source>
        <dbReference type="ARBA" id="ARBA00022627"/>
    </source>
</evidence>
<protein>
    <recommendedName>
        <fullName evidence="3">Acetoin utilization protein AcuC</fullName>
    </recommendedName>
</protein>
<sequence length="386" mass="43638">MKHEAAFVFSEEQLGYKFHEDHPFNQRRLTMTNDLLVKAGALNEADIIPARMATVDELLLVHDEDFVSAVMSATDGQHKSSFTTKYGIGTEDTPVFPMMHDAASWLVGGTLQAADLVFEKKYEHALNLGGGLHHGFRGKASGFCIYNDSSIAIEYMKQKYQARVLYIDTDAHHGDGVQWAFYDDPDVCTLSFHESGRFLFPGTGHVSERGHGDGYGTAFNVPFEAFSEDDTMLEACEKVMRKVVETFKPDVILTQNGADAHYFDPLTHLCGTLQFFHEVPRIAHELAHEYCDGRWIAVGGGGYDIWRVVPRAWGSLWMEMSGQTALREEPIPDDWLAKWQEESPVKLPHSWHDPKGLYPEIPRRKEINQKNARTVKQALKFLSKQT</sequence>
<proteinExistence type="inferred from homology"/>
<dbReference type="InterPro" id="IPR000286">
    <property type="entry name" value="HDACs"/>
</dbReference>
<evidence type="ECO:0000313" key="7">
    <source>
        <dbReference type="Proteomes" id="UP001595896"/>
    </source>
</evidence>
<comment type="caution">
    <text evidence="6">The sequence shown here is derived from an EMBL/GenBank/DDBJ whole genome shotgun (WGS) entry which is preliminary data.</text>
</comment>
<dbReference type="Pfam" id="PF00850">
    <property type="entry name" value="Hist_deacetyl"/>
    <property type="match status" value="1"/>
</dbReference>
<comment type="pathway">
    <text evidence="1">Ketone degradation; acetoin degradation.</text>
</comment>
<dbReference type="InterPro" id="IPR003085">
    <property type="entry name" value="AcuC"/>
</dbReference>
<dbReference type="PRINTS" id="PR01272">
    <property type="entry name" value="ACUCPROTEIN"/>
</dbReference>
<evidence type="ECO:0000313" key="6">
    <source>
        <dbReference type="EMBL" id="MFC4737574.1"/>
    </source>
</evidence>
<comment type="similarity">
    <text evidence="2">Belongs to the histone deacetylase family.</text>
</comment>
<name>A0ABV9NZU9_9BACI</name>
<dbReference type="InterPro" id="IPR023801">
    <property type="entry name" value="His_deacetylse_dom"/>
</dbReference>
<dbReference type="PANTHER" id="PTHR10625">
    <property type="entry name" value="HISTONE DEACETYLASE HDAC1-RELATED"/>
    <property type="match status" value="1"/>
</dbReference>
<keyword evidence="7" id="KW-1185">Reference proteome</keyword>
<dbReference type="Proteomes" id="UP001595896">
    <property type="component" value="Unassembled WGS sequence"/>
</dbReference>
<accession>A0ABV9NZU9</accession>